<evidence type="ECO:0000313" key="3">
    <source>
        <dbReference type="EMBL" id="NEN06498.1"/>
    </source>
</evidence>
<feature type="domain" description="NAD-dependent epimerase/dehydratase" evidence="1">
    <location>
        <begin position="134"/>
        <end position="206"/>
    </location>
</feature>
<sequence length="295" mass="30553">MSILLTGATGFIGSSVLRRLIDEGHSVTALVRHPSRVAQVTAAGATALVGDARDIDLVADASEASDGVIHLASAKDVDHDFITGVFRGLEGSDKPFIHTGGIWTYGSSPAITETSPVDPPELTSWRGVNESRVRDALGIRTIVIAPGIVYGYGKGIPNDIVGAPVTDTVPPTLLLIGDGTQHWTTVHVDDLAALYVLALENARAGSTYIGASGHNPTVRELGEAAAQAAGLAGVTGESADASRERLGAGYADALLLDQQASGSRARVELGWEPNRPSLVEELAHGSYAPQRAALA</sequence>
<comment type="caution">
    <text evidence="3">The sequence shown here is derived from an EMBL/GenBank/DDBJ whole genome shotgun (WGS) entry which is preliminary data.</text>
</comment>
<evidence type="ECO:0000259" key="2">
    <source>
        <dbReference type="Pfam" id="PF13460"/>
    </source>
</evidence>
<keyword evidence="4" id="KW-1185">Reference proteome</keyword>
<dbReference type="PANTHER" id="PTHR48079:SF6">
    <property type="entry name" value="NAD(P)-BINDING DOMAIN-CONTAINING PROTEIN-RELATED"/>
    <property type="match status" value="1"/>
</dbReference>
<evidence type="ECO:0000259" key="1">
    <source>
        <dbReference type="Pfam" id="PF01370"/>
    </source>
</evidence>
<dbReference type="SUPFAM" id="SSF51735">
    <property type="entry name" value="NAD(P)-binding Rossmann-fold domains"/>
    <property type="match status" value="1"/>
</dbReference>
<evidence type="ECO:0000313" key="4">
    <source>
        <dbReference type="Proteomes" id="UP000474967"/>
    </source>
</evidence>
<organism evidence="3 4">
    <name type="scientific">Leifsonia tongyongensis</name>
    <dbReference type="NCBI Taxonomy" id="1268043"/>
    <lineage>
        <taxon>Bacteria</taxon>
        <taxon>Bacillati</taxon>
        <taxon>Actinomycetota</taxon>
        <taxon>Actinomycetes</taxon>
        <taxon>Micrococcales</taxon>
        <taxon>Microbacteriaceae</taxon>
        <taxon>Leifsonia</taxon>
    </lineage>
</organism>
<dbReference type="GO" id="GO:0005737">
    <property type="term" value="C:cytoplasm"/>
    <property type="evidence" value="ECO:0007669"/>
    <property type="project" value="TreeGrafter"/>
</dbReference>
<name>A0A6L9XZR4_9MICO</name>
<dbReference type="EMBL" id="JAAGWY010000002">
    <property type="protein sequence ID" value="NEN06498.1"/>
    <property type="molecule type" value="Genomic_DNA"/>
</dbReference>
<feature type="domain" description="NAD(P)-binding" evidence="2">
    <location>
        <begin position="7"/>
        <end position="81"/>
    </location>
</feature>
<dbReference type="Pfam" id="PF13460">
    <property type="entry name" value="NAD_binding_10"/>
    <property type="match status" value="1"/>
</dbReference>
<dbReference type="InterPro" id="IPR001509">
    <property type="entry name" value="Epimerase_deHydtase"/>
</dbReference>
<dbReference type="InterPro" id="IPR016040">
    <property type="entry name" value="NAD(P)-bd_dom"/>
</dbReference>
<reference evidence="3 4" key="1">
    <citation type="journal article" date="2014" name="J. Microbiol.">
        <title>Diaminobutyricibacter tongyongensis gen. nov., sp. nov. and Homoserinibacter gongjuensis gen. nov., sp. nov. belong to the family Microbacteriaceae.</title>
        <authorList>
            <person name="Kim S.J."/>
            <person name="Ahn J.H."/>
            <person name="Weon H.Y."/>
            <person name="Hamada M."/>
            <person name="Suzuki K."/>
            <person name="Kwon S.W."/>
        </authorList>
    </citation>
    <scope>NUCLEOTIDE SEQUENCE [LARGE SCALE GENOMIC DNA]</scope>
    <source>
        <strain evidence="3 4">NBRC 108724</strain>
    </source>
</reference>
<dbReference type="GO" id="GO:0004029">
    <property type="term" value="F:aldehyde dehydrogenase (NAD+) activity"/>
    <property type="evidence" value="ECO:0007669"/>
    <property type="project" value="TreeGrafter"/>
</dbReference>
<accession>A0A6L9XZR4</accession>
<dbReference type="Proteomes" id="UP000474967">
    <property type="component" value="Unassembled WGS sequence"/>
</dbReference>
<dbReference type="RefSeq" id="WP_163289911.1">
    <property type="nucleotide sequence ID" value="NZ_JAAGWY010000002.1"/>
</dbReference>
<protein>
    <submittedName>
        <fullName evidence="3">NAD-dependent epimerase/dehydratase family protein</fullName>
    </submittedName>
</protein>
<dbReference type="PANTHER" id="PTHR48079">
    <property type="entry name" value="PROTEIN YEEZ"/>
    <property type="match status" value="1"/>
</dbReference>
<dbReference type="Gene3D" id="3.40.50.720">
    <property type="entry name" value="NAD(P)-binding Rossmann-like Domain"/>
    <property type="match status" value="1"/>
</dbReference>
<dbReference type="InterPro" id="IPR036291">
    <property type="entry name" value="NAD(P)-bd_dom_sf"/>
</dbReference>
<proteinExistence type="predicted"/>
<gene>
    <name evidence="3" type="ORF">G3T36_11525</name>
</gene>
<dbReference type="Pfam" id="PF01370">
    <property type="entry name" value="Epimerase"/>
    <property type="match status" value="1"/>
</dbReference>
<dbReference type="InterPro" id="IPR051783">
    <property type="entry name" value="NAD(P)-dependent_oxidoreduct"/>
</dbReference>
<dbReference type="AlphaFoldDB" id="A0A6L9XZR4"/>